<dbReference type="AlphaFoldDB" id="A0A1V6YBG1"/>
<dbReference type="Pfam" id="PF00512">
    <property type="entry name" value="HisKA"/>
    <property type="match status" value="1"/>
</dbReference>
<comment type="caution">
    <text evidence="14">The sequence shown here is derived from an EMBL/GenBank/DDBJ whole genome shotgun (WGS) entry which is preliminary data.</text>
</comment>
<feature type="domain" description="HAMP" evidence="13">
    <location>
        <begin position="62"/>
        <end position="117"/>
    </location>
</feature>
<keyword evidence="7" id="KW-0418">Kinase</keyword>
<dbReference type="CDD" id="cd06225">
    <property type="entry name" value="HAMP"/>
    <property type="match status" value="3"/>
</dbReference>
<dbReference type="PROSITE" id="PS50885">
    <property type="entry name" value="HAMP"/>
    <property type="match status" value="5"/>
</dbReference>
<dbReference type="SMART" id="SM00448">
    <property type="entry name" value="REC"/>
    <property type="match status" value="1"/>
</dbReference>
<evidence type="ECO:0000256" key="5">
    <source>
        <dbReference type="ARBA" id="ARBA00022737"/>
    </source>
</evidence>
<feature type="domain" description="Response regulatory" evidence="12">
    <location>
        <begin position="877"/>
        <end position="996"/>
    </location>
</feature>
<sequence>MAAMMDIARPALSPEVSVPREFISLIVDELINRRESHSSTAEIEHERSNLQKELRKQTHINEAFQKELGEIGEIITQVAHGDLSQRARMHPLEMSPDIATFKQTINTMMDQLQVFSQKVSKVAREVGTEGVLGDQAKTEGIQGIWHELTVNVNAMANNLTTQVRDITAVTTAVAKGDLQRKVQADCKGEILLLKNIINSMVDQLREFAFEVTRVAREVGSDGVLGGQAVVHGVKGTWKNLTDNVNRMASNLTQQVREIADVTTAVARGDLTKKVTADVKGDILDLKLTINAMVDRLNQFAFEVSRVAREVGTDGTLGGQAQVENVEGRWRDLTDNVNTMAQNLTLQVRQISNVTQAIAHGDLSTKIEVHAQGEILTLKETINSMMDGLGEFAGEVKGVARDVGVRGKLGGQANIAGSHGIWRWISEDVNTMADNLTSQVRAFGEITEAAMSGDFTKLITVSASGEMDDLKQKINKMISSLRDSIQRNTAAREAAELANRSKSEFLANMSHEIRTPMNGIIGLSSLALDTDDLQAPVRDTLNMVHNLAISLLTIIDDILDISKIEANHMIIEKTPFSLGATVFSVLKALSVETNEKTLGLVYTVDGEVPDYLIGDAYRLRQVMLNLVGNAIKFTDHGEIRVTVKHAHDDKCASDETAFQFSVSDPGIGIDESKLGLIFDKFQQADGSMTRRFGGTGLGLAISKRLVSLMGGDIWVTSDMGEGSTFSFTCRVKLAQPPPSFADQLAPHRGRRVLFFDHGLARSFPIASVFIQLGLELVIVREEQLEGSQFKSDWGCTFDVILIENLEIAAKLRACPDLQPIPLVITAYTVSLALRAAGELGITSYITVPCRPIDLWNGILPALGNRTTRTPSGYTRSLAILLAEDNDVNQKVAVRILEKFNHNVTVVENGLQAVKEVKRHRYDVVLMDVQMPVMGGFEATGNTRQYEKMNGLPRTPIVALTAHAMLGDRDKCIEAGMDDYLSKPLDSNRMMQTILKCSAINLASLPAIKG</sequence>
<dbReference type="InterPro" id="IPR001789">
    <property type="entry name" value="Sig_transdc_resp-reg_receiver"/>
</dbReference>
<dbReference type="FunFam" id="1.20.120.1530:FF:000001">
    <property type="entry name" value="Two-component osmosensing histidine kinase"/>
    <property type="match status" value="1"/>
</dbReference>
<keyword evidence="6" id="KW-0547">Nucleotide-binding</keyword>
<dbReference type="InterPro" id="IPR005467">
    <property type="entry name" value="His_kinase_dom"/>
</dbReference>
<dbReference type="CDD" id="cd16922">
    <property type="entry name" value="HATPase_EvgS-ArcB-TorS-like"/>
    <property type="match status" value="1"/>
</dbReference>
<keyword evidence="4" id="KW-0808">Transferase</keyword>
<dbReference type="SUPFAM" id="SSF55874">
    <property type="entry name" value="ATPase domain of HSP90 chaperone/DNA topoisomerase II/histidine kinase"/>
    <property type="match status" value="1"/>
</dbReference>
<feature type="modified residue" description="4-aspartylphosphate" evidence="10">
    <location>
        <position position="926"/>
    </location>
</feature>
<evidence type="ECO:0000313" key="14">
    <source>
        <dbReference type="EMBL" id="OQE84757.1"/>
    </source>
</evidence>
<dbReference type="PROSITE" id="PS50109">
    <property type="entry name" value="HIS_KIN"/>
    <property type="match status" value="1"/>
</dbReference>
<dbReference type="GO" id="GO:0016020">
    <property type="term" value="C:membrane"/>
    <property type="evidence" value="ECO:0007669"/>
    <property type="project" value="InterPro"/>
</dbReference>
<name>A0A1V6YBG1_PENNA</name>
<keyword evidence="8" id="KW-0067">ATP-binding</keyword>
<comment type="catalytic activity">
    <reaction evidence="1">
        <text>ATP + protein L-histidine = ADP + protein N-phospho-L-histidine.</text>
        <dbReference type="EC" id="2.7.13.3"/>
    </reaction>
</comment>
<dbReference type="InterPro" id="IPR011006">
    <property type="entry name" value="CheY-like_superfamily"/>
</dbReference>
<dbReference type="SMART" id="SM00304">
    <property type="entry name" value="HAMP"/>
    <property type="match status" value="5"/>
</dbReference>
<gene>
    <name evidence="14" type="ORF">PENNAL_c0026G09314</name>
</gene>
<dbReference type="Proteomes" id="UP000191691">
    <property type="component" value="Unassembled WGS sequence"/>
</dbReference>
<proteinExistence type="predicted"/>
<dbReference type="Gene3D" id="3.40.50.2300">
    <property type="match status" value="1"/>
</dbReference>
<dbReference type="Pfam" id="PF18947">
    <property type="entry name" value="HAMP_2"/>
    <property type="match status" value="2"/>
</dbReference>
<dbReference type="SMART" id="SM00388">
    <property type="entry name" value="HisKA"/>
    <property type="match status" value="1"/>
</dbReference>
<dbReference type="GO" id="GO:0005524">
    <property type="term" value="F:ATP binding"/>
    <property type="evidence" value="ECO:0007669"/>
    <property type="project" value="UniProtKB-KW"/>
</dbReference>
<dbReference type="SUPFAM" id="SSF58104">
    <property type="entry name" value="Methyl-accepting chemotaxis protein (MCP) signaling domain"/>
    <property type="match status" value="2"/>
</dbReference>
<evidence type="ECO:0000256" key="9">
    <source>
        <dbReference type="ARBA" id="ARBA00023012"/>
    </source>
</evidence>
<dbReference type="Pfam" id="PF02518">
    <property type="entry name" value="HATPase_c"/>
    <property type="match status" value="1"/>
</dbReference>
<dbReference type="InterPro" id="IPR004358">
    <property type="entry name" value="Sig_transdc_His_kin-like_C"/>
</dbReference>
<organism evidence="14 15">
    <name type="scientific">Penicillium nalgiovense</name>
    <dbReference type="NCBI Taxonomy" id="60175"/>
    <lineage>
        <taxon>Eukaryota</taxon>
        <taxon>Fungi</taxon>
        <taxon>Dikarya</taxon>
        <taxon>Ascomycota</taxon>
        <taxon>Pezizomycotina</taxon>
        <taxon>Eurotiomycetes</taxon>
        <taxon>Eurotiomycetidae</taxon>
        <taxon>Eurotiales</taxon>
        <taxon>Aspergillaceae</taxon>
        <taxon>Penicillium</taxon>
    </lineage>
</organism>
<dbReference type="OMA" id="NVEGRWR"/>
<dbReference type="CDD" id="cd00082">
    <property type="entry name" value="HisKA"/>
    <property type="match status" value="1"/>
</dbReference>
<dbReference type="EMBL" id="MOOB01000026">
    <property type="protein sequence ID" value="OQE84757.1"/>
    <property type="molecule type" value="Genomic_DNA"/>
</dbReference>
<dbReference type="STRING" id="60175.A0A1V6YBG1"/>
<reference evidence="15" key="1">
    <citation type="journal article" date="2017" name="Nat. Microbiol.">
        <title>Global analysis of biosynthetic gene clusters reveals vast potential of secondary metabolite production in Penicillium species.</title>
        <authorList>
            <person name="Nielsen J.C."/>
            <person name="Grijseels S."/>
            <person name="Prigent S."/>
            <person name="Ji B."/>
            <person name="Dainat J."/>
            <person name="Nielsen K.F."/>
            <person name="Frisvad J.C."/>
            <person name="Workman M."/>
            <person name="Nielsen J."/>
        </authorList>
    </citation>
    <scope>NUCLEOTIDE SEQUENCE [LARGE SCALE GENOMIC DNA]</scope>
    <source>
        <strain evidence="15">IBT 13039</strain>
    </source>
</reference>
<feature type="domain" description="Histidine kinase" evidence="11">
    <location>
        <begin position="507"/>
        <end position="732"/>
    </location>
</feature>
<dbReference type="CDD" id="cd17546">
    <property type="entry name" value="REC_hyHK_CKI1_RcsC-like"/>
    <property type="match status" value="1"/>
</dbReference>
<dbReference type="EC" id="2.7.13.3" evidence="2"/>
<evidence type="ECO:0000259" key="13">
    <source>
        <dbReference type="PROSITE" id="PS50885"/>
    </source>
</evidence>
<evidence type="ECO:0000256" key="4">
    <source>
        <dbReference type="ARBA" id="ARBA00022679"/>
    </source>
</evidence>
<dbReference type="PRINTS" id="PR00344">
    <property type="entry name" value="BCTRLSENSOR"/>
</dbReference>
<dbReference type="PROSITE" id="PS50110">
    <property type="entry name" value="RESPONSE_REGULATORY"/>
    <property type="match status" value="1"/>
</dbReference>
<dbReference type="Gene3D" id="1.10.8.500">
    <property type="entry name" value="HAMP domain in histidine kinase"/>
    <property type="match status" value="1"/>
</dbReference>
<keyword evidence="15" id="KW-1185">Reference proteome</keyword>
<feature type="domain" description="HAMP" evidence="13">
    <location>
        <begin position="249"/>
        <end position="301"/>
    </location>
</feature>
<feature type="domain" description="HAMP" evidence="13">
    <location>
        <begin position="157"/>
        <end position="209"/>
    </location>
</feature>
<dbReference type="InterPro" id="IPR003594">
    <property type="entry name" value="HATPase_dom"/>
</dbReference>
<dbReference type="PANTHER" id="PTHR45339">
    <property type="entry name" value="HYBRID SIGNAL TRANSDUCTION HISTIDINE KINASE J"/>
    <property type="match status" value="1"/>
</dbReference>
<dbReference type="Pfam" id="PF00672">
    <property type="entry name" value="HAMP"/>
    <property type="match status" value="2"/>
</dbReference>
<evidence type="ECO:0000256" key="8">
    <source>
        <dbReference type="ARBA" id="ARBA00022840"/>
    </source>
</evidence>
<accession>A0A1V6YBG1</accession>
<keyword evidence="9" id="KW-0902">Two-component regulatory system</keyword>
<protein>
    <recommendedName>
        <fullName evidence="2">histidine kinase</fullName>
        <ecNumber evidence="2">2.7.13.3</ecNumber>
    </recommendedName>
</protein>
<dbReference type="Gene3D" id="1.10.287.130">
    <property type="match status" value="1"/>
</dbReference>
<evidence type="ECO:0000256" key="1">
    <source>
        <dbReference type="ARBA" id="ARBA00000085"/>
    </source>
</evidence>
<feature type="domain" description="HAMP" evidence="13">
    <location>
        <begin position="341"/>
        <end position="393"/>
    </location>
</feature>
<dbReference type="SUPFAM" id="SSF52172">
    <property type="entry name" value="CheY-like"/>
    <property type="match status" value="2"/>
</dbReference>
<dbReference type="PANTHER" id="PTHR45339:SF1">
    <property type="entry name" value="HYBRID SIGNAL TRANSDUCTION HISTIDINE KINASE J"/>
    <property type="match status" value="1"/>
</dbReference>
<evidence type="ECO:0000259" key="11">
    <source>
        <dbReference type="PROSITE" id="PS50109"/>
    </source>
</evidence>
<evidence type="ECO:0000256" key="7">
    <source>
        <dbReference type="ARBA" id="ARBA00022777"/>
    </source>
</evidence>
<evidence type="ECO:0000313" key="15">
    <source>
        <dbReference type="Proteomes" id="UP000191691"/>
    </source>
</evidence>
<keyword evidence="5" id="KW-0677">Repeat</keyword>
<evidence type="ECO:0000256" key="6">
    <source>
        <dbReference type="ARBA" id="ARBA00022741"/>
    </source>
</evidence>
<dbReference type="GO" id="GO:0071474">
    <property type="term" value="P:cellular hyperosmotic response"/>
    <property type="evidence" value="ECO:0007669"/>
    <property type="project" value="TreeGrafter"/>
</dbReference>
<dbReference type="FunFam" id="1.10.287.130:FF:000002">
    <property type="entry name" value="Two-component osmosensing histidine kinase"/>
    <property type="match status" value="1"/>
</dbReference>
<evidence type="ECO:0000259" key="12">
    <source>
        <dbReference type="PROSITE" id="PS50110"/>
    </source>
</evidence>
<dbReference type="FunFam" id="1.20.120.1530:FF:000002">
    <property type="entry name" value="Two-component osmosensing histidine kinase"/>
    <property type="match status" value="2"/>
</dbReference>
<evidence type="ECO:0000256" key="3">
    <source>
        <dbReference type="ARBA" id="ARBA00022553"/>
    </source>
</evidence>
<keyword evidence="3 10" id="KW-0597">Phosphoprotein</keyword>
<dbReference type="SMART" id="SM00387">
    <property type="entry name" value="HATPase_c"/>
    <property type="match status" value="1"/>
</dbReference>
<dbReference type="InterPro" id="IPR003660">
    <property type="entry name" value="HAMP_dom"/>
</dbReference>
<feature type="domain" description="HAMP" evidence="13">
    <location>
        <begin position="433"/>
        <end position="485"/>
    </location>
</feature>
<dbReference type="InterPro" id="IPR036890">
    <property type="entry name" value="HATPase_C_sf"/>
</dbReference>
<evidence type="ECO:0000256" key="10">
    <source>
        <dbReference type="PROSITE-ProRule" id="PRU00169"/>
    </source>
</evidence>
<dbReference type="Gene3D" id="1.20.120.1530">
    <property type="match status" value="2"/>
</dbReference>
<dbReference type="GO" id="GO:0000155">
    <property type="term" value="F:phosphorelay sensor kinase activity"/>
    <property type="evidence" value="ECO:0007669"/>
    <property type="project" value="InterPro"/>
</dbReference>
<dbReference type="FunFam" id="3.30.565.10:FF:000010">
    <property type="entry name" value="Sensor histidine kinase RcsC"/>
    <property type="match status" value="1"/>
</dbReference>
<dbReference type="SUPFAM" id="SSF47384">
    <property type="entry name" value="Homodimeric domain of signal transducing histidine kinase"/>
    <property type="match status" value="1"/>
</dbReference>
<dbReference type="Pfam" id="PF00072">
    <property type="entry name" value="Response_reg"/>
    <property type="match status" value="1"/>
</dbReference>
<dbReference type="InterPro" id="IPR003661">
    <property type="entry name" value="HisK_dim/P_dom"/>
</dbReference>
<evidence type="ECO:0000256" key="2">
    <source>
        <dbReference type="ARBA" id="ARBA00012438"/>
    </source>
</evidence>
<dbReference type="Gene3D" id="3.30.565.10">
    <property type="entry name" value="Histidine kinase-like ATPase, C-terminal domain"/>
    <property type="match status" value="1"/>
</dbReference>
<dbReference type="InterPro" id="IPR036097">
    <property type="entry name" value="HisK_dim/P_sf"/>
</dbReference>